<dbReference type="AlphaFoldDB" id="A0A0F6U6N9"/>
<dbReference type="PANTHER" id="PTHR32182">
    <property type="entry name" value="DNA REPLICATION AND REPAIR PROTEIN RECF"/>
    <property type="match status" value="1"/>
</dbReference>
<name>A0A0F6U6N9_MICAE</name>
<evidence type="ECO:0000313" key="3">
    <source>
        <dbReference type="Proteomes" id="UP000034103"/>
    </source>
</evidence>
<evidence type="ECO:0000313" key="2">
    <source>
        <dbReference type="EMBL" id="AKE65804.1"/>
    </source>
</evidence>
<dbReference type="HOGENOM" id="CLU_198081_0_0_3"/>
<dbReference type="GO" id="GO:0000731">
    <property type="term" value="P:DNA synthesis involved in DNA repair"/>
    <property type="evidence" value="ECO:0007669"/>
    <property type="project" value="TreeGrafter"/>
</dbReference>
<dbReference type="Gene3D" id="3.40.50.300">
    <property type="entry name" value="P-loop containing nucleotide triphosphate hydrolases"/>
    <property type="match status" value="1"/>
</dbReference>
<dbReference type="PATRIC" id="fig|1641812.3.peg.3577"/>
<dbReference type="SUPFAM" id="SSF52540">
    <property type="entry name" value="P-loop containing nucleoside triphosphate hydrolases"/>
    <property type="match status" value="1"/>
</dbReference>
<sequence>MLTSVTLRNFKSYQEATLSLAPITFLIGANASGKSNALEAIRLLSWLAKGSRLDDIGDKI</sequence>
<proteinExistence type="predicted"/>
<dbReference type="Proteomes" id="UP000034103">
    <property type="component" value="Chromosome"/>
</dbReference>
<evidence type="ECO:0000259" key="1">
    <source>
        <dbReference type="Pfam" id="PF13175"/>
    </source>
</evidence>
<accession>A0A0F6U6N9</accession>
<gene>
    <name evidence="2" type="ORF">MYAER_3466</name>
</gene>
<protein>
    <submittedName>
        <fullName evidence="2">DNA recombination and repair protein RecF</fullName>
    </submittedName>
</protein>
<dbReference type="InterPro" id="IPR041685">
    <property type="entry name" value="AAA_GajA/Old/RecF-like"/>
</dbReference>
<dbReference type="InterPro" id="IPR027417">
    <property type="entry name" value="P-loop_NTPase"/>
</dbReference>
<dbReference type="EMBL" id="CP011304">
    <property type="protein sequence ID" value="AKE65804.1"/>
    <property type="molecule type" value="Genomic_DNA"/>
</dbReference>
<feature type="domain" description="Endonuclease GajA/Old nuclease/RecF-like AAA" evidence="1">
    <location>
        <begin position="1"/>
        <end position="45"/>
    </location>
</feature>
<reference evidence="2 3" key="1">
    <citation type="journal article" date="2015" name="Genome Announc.">
        <title>Complete Genome Sequence of Microcystis aeruginosa NIES-2549, a Bloom-Forming Cyanobacterium from Lake Kasumigaura, Japan.</title>
        <authorList>
            <person name="Yamaguchi H."/>
            <person name="Suzuki S."/>
            <person name="Tanabe Y."/>
            <person name="Osana Y."/>
            <person name="Shimura Y."/>
            <person name="Ishida K."/>
            <person name="Kawachi M."/>
        </authorList>
    </citation>
    <scope>NUCLEOTIDE SEQUENCE [LARGE SCALE GENOMIC DNA]</scope>
    <source>
        <strain evidence="2 3">NIES-2549</strain>
    </source>
</reference>
<organism evidence="2 3">
    <name type="scientific">Microcystis aeruginosa NIES-2549</name>
    <dbReference type="NCBI Taxonomy" id="1641812"/>
    <lineage>
        <taxon>Bacteria</taxon>
        <taxon>Bacillati</taxon>
        <taxon>Cyanobacteriota</taxon>
        <taxon>Cyanophyceae</taxon>
        <taxon>Oscillatoriophycideae</taxon>
        <taxon>Chroococcales</taxon>
        <taxon>Microcystaceae</taxon>
        <taxon>Microcystis</taxon>
    </lineage>
</organism>
<dbReference type="GO" id="GO:0006302">
    <property type="term" value="P:double-strand break repair"/>
    <property type="evidence" value="ECO:0007669"/>
    <property type="project" value="TreeGrafter"/>
</dbReference>
<dbReference type="Pfam" id="PF13175">
    <property type="entry name" value="AAA_15"/>
    <property type="match status" value="1"/>
</dbReference>
<dbReference type="PANTHER" id="PTHR32182:SF22">
    <property type="entry name" value="ATP-DEPENDENT ENDONUCLEASE, OLD FAMILY-RELATED"/>
    <property type="match status" value="1"/>
</dbReference>
<dbReference type="RefSeq" id="WP_071846483.1">
    <property type="nucleotide sequence ID" value="NZ_CP011304.1"/>
</dbReference>